<dbReference type="Gene3D" id="3.30.160.60">
    <property type="entry name" value="Classic Zinc Finger"/>
    <property type="match status" value="3"/>
</dbReference>
<dbReference type="PANTHER" id="PTHR46179">
    <property type="entry name" value="ZINC FINGER PROTEIN"/>
    <property type="match status" value="1"/>
</dbReference>
<keyword evidence="7" id="KW-0539">Nucleus</keyword>
<dbReference type="InterPro" id="IPR013087">
    <property type="entry name" value="Znf_C2H2_type"/>
</dbReference>
<dbReference type="Pfam" id="PF13894">
    <property type="entry name" value="zf-C2H2_4"/>
    <property type="match status" value="1"/>
</dbReference>
<feature type="domain" description="C2H2-type" evidence="10">
    <location>
        <begin position="762"/>
        <end position="786"/>
    </location>
</feature>
<feature type="region of interest" description="Disordered" evidence="9">
    <location>
        <begin position="1012"/>
        <end position="1107"/>
    </location>
</feature>
<evidence type="ECO:0000259" key="10">
    <source>
        <dbReference type="PROSITE" id="PS50157"/>
    </source>
</evidence>
<dbReference type="PROSITE" id="PS00028">
    <property type="entry name" value="ZINC_FINGER_C2H2_1"/>
    <property type="match status" value="1"/>
</dbReference>
<feature type="compositionally biased region" description="Low complexity" evidence="9">
    <location>
        <begin position="1078"/>
        <end position="1092"/>
    </location>
</feature>
<dbReference type="GO" id="GO:0005634">
    <property type="term" value="C:nucleus"/>
    <property type="evidence" value="ECO:0007669"/>
    <property type="project" value="UniProtKB-SubCell"/>
</dbReference>
<dbReference type="SUPFAM" id="SSF57667">
    <property type="entry name" value="beta-beta-alpha zinc fingers"/>
    <property type="match status" value="1"/>
</dbReference>
<comment type="subcellular location">
    <subcellularLocation>
        <location evidence="1">Nucleus</location>
    </subcellularLocation>
</comment>
<evidence type="ECO:0000256" key="3">
    <source>
        <dbReference type="ARBA" id="ARBA00022771"/>
    </source>
</evidence>
<sequence length="1156" mass="127559">MAGAPAQPSHWPPCQLRTVRSNASIVLSHAGGATVVDTAHPTLSDAAENQAILSALSPPDRTPTTSLPPTHCNPSSAADQLESLASGDSFQGGHQYSSLYPVSEFSYEDFADTLLDIEGVVGHTTSYPDPEGQSNAVWTHLPVAEGRTTPLPAGVELNDLERHRHQVDGARDLVPSAVSGQESFRDSAYDTGCGKSQHEVESVDDPAGEAMDHSTSIYPNPSIGDEHGQVGESSALSVPVAESTDTQTPLTPVCPECGYVSRTNSDIRKHRARHIREYECPHCVGKAFATKNDLDRHLKSVHRINNRNSKDYKCFAEGCSKAEKPWPRKDNFKQHLKKMHPDQDEDHLLELSEQWYEQQQQQQRQSQQQQSQQEQSQQHQSQQHQSQQHQSQQHQSQQHQSTPEYPSNDPESTNMEMDTMPSSGSVASAMHSRDDYENNYVLHHSSYDTPAAPDNHMERSLSLDCRPLDPALGRPTMQHHRNAWPRHLHRRNVSNPISSSRLQAQPPYLLSHDDPIIPSVPPMQRTQSQSDYASYSNNFPQAFTSGSLMDYEPSNNNNPWAVAVPNDLAPAMSIPIRYTVENDQIRRIPGPHTVAVPTYERSAELDYPQDVQATPSDELSRGQEELLLNVGGSTGSTATNGPDLSLPPQQPFRLNVIPPEEQSHGTRRQLGEKLQVEIQSFLHNHNSNAEKDKAFSFSDDDILNVVRSGLQNLSSSRTGAPVGGDGNAGSPFSSLGRSPGLVPSVTDRAMGKKRRQTRKGVFRCHWEGCGKVTKRKSELKKHMARHDKPYGCTWDGCTKTFGSKNDWKRHEQSQHQHPECWYCPDCNKVFFYNAEVFMQHMREEHPTYLAQEDDGAGYFQIAANYQGQYWCGFCNDIIRQDEHGGQAVTARFNHIADHFKKENRSSKDWIELRGGGKTKGELHPPPQQRQQAFDSQDVSSAGGSGNMAESQASTSSASGVLSSSSSPSFLDDDDEDADADTDIDSSLSGFPTFSSPLIPATPLINHLTRTDRLGLPSWSGSRARTSLRRSGPEFNHLGGIDQDIDMGDLDSEPDLTLDLTEDNPTPTQGSSGGPLGPQPQQQQQPQPQGLSTVSEGHGGRQRRHGPPQYYGPAAIVTCCQCRSPSAIALGYTHCMDPSCAHELCGGCRRHPNPQDE</sequence>
<feature type="compositionally biased region" description="Polar residues" evidence="9">
    <location>
        <begin position="62"/>
        <end position="77"/>
    </location>
</feature>
<dbReference type="InterPro" id="IPR036236">
    <property type="entry name" value="Znf_C2H2_sf"/>
</dbReference>
<proteinExistence type="predicted"/>
<dbReference type="EMBL" id="JAJGCB010000003">
    <property type="protein sequence ID" value="KAJ8994049.1"/>
    <property type="molecule type" value="Genomic_DNA"/>
</dbReference>
<evidence type="ECO:0000256" key="2">
    <source>
        <dbReference type="ARBA" id="ARBA00022723"/>
    </source>
</evidence>
<feature type="compositionally biased region" description="Low complexity" evidence="9">
    <location>
        <begin position="358"/>
        <end position="401"/>
    </location>
</feature>
<dbReference type="GO" id="GO:0008270">
    <property type="term" value="F:zinc ion binding"/>
    <property type="evidence" value="ECO:0007669"/>
    <property type="project" value="UniProtKB-KW"/>
</dbReference>
<gene>
    <name evidence="11" type="ORF">HRR80_002544</name>
</gene>
<evidence type="ECO:0000256" key="1">
    <source>
        <dbReference type="ARBA" id="ARBA00004123"/>
    </source>
</evidence>
<evidence type="ECO:0000256" key="9">
    <source>
        <dbReference type="SAM" id="MobiDB-lite"/>
    </source>
</evidence>
<feature type="region of interest" description="Disordered" evidence="9">
    <location>
        <begin position="714"/>
        <end position="754"/>
    </location>
</feature>
<keyword evidence="2" id="KW-0479">Metal-binding</keyword>
<comment type="caution">
    <text evidence="11">The sequence shown here is derived from an EMBL/GenBank/DDBJ whole genome shotgun (WGS) entry which is preliminary data.</text>
</comment>
<accession>A0AAN6IWM2</accession>
<keyword evidence="3 8" id="KW-0863">Zinc-finger</keyword>
<keyword evidence="4" id="KW-0862">Zinc</keyword>
<organism evidence="11 12">
    <name type="scientific">Exophiala dermatitidis</name>
    <name type="common">Black yeast-like fungus</name>
    <name type="synonym">Wangiella dermatitidis</name>
    <dbReference type="NCBI Taxonomy" id="5970"/>
    <lineage>
        <taxon>Eukaryota</taxon>
        <taxon>Fungi</taxon>
        <taxon>Dikarya</taxon>
        <taxon>Ascomycota</taxon>
        <taxon>Pezizomycotina</taxon>
        <taxon>Eurotiomycetes</taxon>
        <taxon>Chaetothyriomycetidae</taxon>
        <taxon>Chaetothyriales</taxon>
        <taxon>Herpotrichiellaceae</taxon>
        <taxon>Exophiala</taxon>
    </lineage>
</organism>
<feature type="region of interest" description="Disordered" evidence="9">
    <location>
        <begin position="356"/>
        <end position="430"/>
    </location>
</feature>
<feature type="compositionally biased region" description="Low complexity" evidence="9">
    <location>
        <begin position="950"/>
        <end position="969"/>
    </location>
</feature>
<dbReference type="Proteomes" id="UP001161757">
    <property type="component" value="Unassembled WGS sequence"/>
</dbReference>
<keyword evidence="5" id="KW-0805">Transcription regulation</keyword>
<reference evidence="11" key="1">
    <citation type="submission" date="2023-01" db="EMBL/GenBank/DDBJ databases">
        <title>Exophiala dermititidis isolated from Cystic Fibrosis Patient.</title>
        <authorList>
            <person name="Kurbessoian T."/>
            <person name="Crocker A."/>
            <person name="Murante D."/>
            <person name="Hogan D.A."/>
            <person name="Stajich J.E."/>
        </authorList>
    </citation>
    <scope>NUCLEOTIDE SEQUENCE</scope>
    <source>
        <strain evidence="11">Ex8</strain>
    </source>
</reference>
<evidence type="ECO:0000256" key="5">
    <source>
        <dbReference type="ARBA" id="ARBA00023015"/>
    </source>
</evidence>
<feature type="domain" description="C2H2-type" evidence="10">
    <location>
        <begin position="790"/>
        <end position="815"/>
    </location>
</feature>
<feature type="region of interest" description="Disordered" evidence="9">
    <location>
        <begin position="906"/>
        <end position="999"/>
    </location>
</feature>
<dbReference type="Pfam" id="PF00096">
    <property type="entry name" value="zf-C2H2"/>
    <property type="match status" value="1"/>
</dbReference>
<evidence type="ECO:0000256" key="6">
    <source>
        <dbReference type="ARBA" id="ARBA00023163"/>
    </source>
</evidence>
<protein>
    <recommendedName>
        <fullName evidence="10">C2H2-type domain-containing protein</fullName>
    </recommendedName>
</protein>
<keyword evidence="6" id="KW-0804">Transcription</keyword>
<evidence type="ECO:0000256" key="7">
    <source>
        <dbReference type="ARBA" id="ARBA00023242"/>
    </source>
</evidence>
<evidence type="ECO:0000256" key="8">
    <source>
        <dbReference type="PROSITE-ProRule" id="PRU00042"/>
    </source>
</evidence>
<dbReference type="PROSITE" id="PS50157">
    <property type="entry name" value="ZINC_FINGER_C2H2_2"/>
    <property type="match status" value="3"/>
</dbReference>
<feature type="compositionally biased region" description="Polar residues" evidence="9">
    <location>
        <begin position="928"/>
        <end position="941"/>
    </location>
</feature>
<feature type="region of interest" description="Disordered" evidence="9">
    <location>
        <begin position="56"/>
        <end position="77"/>
    </location>
</feature>
<feature type="compositionally biased region" description="Polar residues" evidence="9">
    <location>
        <begin position="402"/>
        <end position="426"/>
    </location>
</feature>
<evidence type="ECO:0000313" key="12">
    <source>
        <dbReference type="Proteomes" id="UP001161757"/>
    </source>
</evidence>
<feature type="compositionally biased region" description="Acidic residues" evidence="9">
    <location>
        <begin position="1042"/>
        <end position="1061"/>
    </location>
</feature>
<evidence type="ECO:0000313" key="11">
    <source>
        <dbReference type="EMBL" id="KAJ8994049.1"/>
    </source>
</evidence>
<evidence type="ECO:0000256" key="4">
    <source>
        <dbReference type="ARBA" id="ARBA00022833"/>
    </source>
</evidence>
<feature type="domain" description="C2H2-type" evidence="10">
    <location>
        <begin position="278"/>
        <end position="302"/>
    </location>
</feature>
<feature type="compositionally biased region" description="Acidic residues" evidence="9">
    <location>
        <begin position="970"/>
        <end position="983"/>
    </location>
</feature>
<dbReference type="PANTHER" id="PTHR46179:SF13">
    <property type="entry name" value="C2H2-TYPE DOMAIN-CONTAINING PROTEIN"/>
    <property type="match status" value="1"/>
</dbReference>
<dbReference type="AlphaFoldDB" id="A0AAN6IWM2"/>
<feature type="region of interest" description="Disordered" evidence="9">
    <location>
        <begin position="178"/>
        <end position="247"/>
    </location>
</feature>
<dbReference type="InterPro" id="IPR051061">
    <property type="entry name" value="Zinc_finger_trans_reg"/>
</dbReference>
<dbReference type="SMART" id="SM00355">
    <property type="entry name" value="ZnF_C2H2"/>
    <property type="match status" value="6"/>
</dbReference>
<name>A0AAN6IWM2_EXODE</name>
<dbReference type="GO" id="GO:0006357">
    <property type="term" value="P:regulation of transcription by RNA polymerase II"/>
    <property type="evidence" value="ECO:0007669"/>
    <property type="project" value="TreeGrafter"/>
</dbReference>